<feature type="transmembrane region" description="Helical" evidence="5">
    <location>
        <begin position="26"/>
        <end position="50"/>
    </location>
</feature>
<evidence type="ECO:0000256" key="5">
    <source>
        <dbReference type="SAM" id="Phobius"/>
    </source>
</evidence>
<evidence type="ECO:0000313" key="7">
    <source>
        <dbReference type="Proteomes" id="UP001549112"/>
    </source>
</evidence>
<dbReference type="InterPro" id="IPR024199">
    <property type="entry name" value="Uncharacterised_DsbB"/>
</dbReference>
<feature type="transmembrane region" description="Helical" evidence="5">
    <location>
        <begin position="62"/>
        <end position="80"/>
    </location>
</feature>
<name>A0ABV2FQ75_9HYPH</name>
<comment type="caution">
    <text evidence="6">The sequence shown here is derived from an EMBL/GenBank/DDBJ whole genome shotgun (WGS) entry which is preliminary data.</text>
</comment>
<dbReference type="Gene3D" id="1.20.1550.10">
    <property type="entry name" value="DsbB-like"/>
    <property type="match status" value="1"/>
</dbReference>
<comment type="subcellular location">
    <subcellularLocation>
        <location evidence="1">Membrane</location>
        <topology evidence="1">Multi-pass membrane protein</topology>
    </subcellularLocation>
</comment>
<evidence type="ECO:0000313" key="6">
    <source>
        <dbReference type="EMBL" id="MET3560683.1"/>
    </source>
</evidence>
<dbReference type="InterPro" id="IPR003752">
    <property type="entry name" value="DiS_bond_form_DsbB/BdbC"/>
</dbReference>
<gene>
    <name evidence="6" type="ORF">ABID39_001391</name>
</gene>
<dbReference type="InterPro" id="IPR023380">
    <property type="entry name" value="DsbB-like_sf"/>
</dbReference>
<organism evidence="6 7">
    <name type="scientific">Bartonella japonica</name>
    <dbReference type="NCBI Taxonomy" id="357761"/>
    <lineage>
        <taxon>Bacteria</taxon>
        <taxon>Pseudomonadati</taxon>
        <taxon>Pseudomonadota</taxon>
        <taxon>Alphaproteobacteria</taxon>
        <taxon>Hyphomicrobiales</taxon>
        <taxon>Bartonellaceae</taxon>
        <taxon>Bartonella</taxon>
    </lineage>
</organism>
<evidence type="ECO:0000256" key="3">
    <source>
        <dbReference type="ARBA" id="ARBA00022989"/>
    </source>
</evidence>
<proteinExistence type="predicted"/>
<evidence type="ECO:0000256" key="2">
    <source>
        <dbReference type="ARBA" id="ARBA00022692"/>
    </source>
</evidence>
<evidence type="ECO:0000256" key="1">
    <source>
        <dbReference type="ARBA" id="ARBA00004141"/>
    </source>
</evidence>
<keyword evidence="2 5" id="KW-0812">Transmembrane</keyword>
<keyword evidence="4 5" id="KW-0472">Membrane</keyword>
<dbReference type="SUPFAM" id="SSF158442">
    <property type="entry name" value="DsbB-like"/>
    <property type="match status" value="1"/>
</dbReference>
<accession>A0ABV2FQ75</accession>
<feature type="transmembrane region" description="Helical" evidence="5">
    <location>
        <begin position="87"/>
        <end position="107"/>
    </location>
</feature>
<dbReference type="PIRSF" id="PIRSF033913">
    <property type="entry name" value="S-S_format_DsbB"/>
    <property type="match status" value="1"/>
</dbReference>
<reference evidence="6 7" key="1">
    <citation type="submission" date="2024-06" db="EMBL/GenBank/DDBJ databases">
        <title>Genomic Encyclopedia of Type Strains, Phase IV (KMG-IV): sequencing the most valuable type-strain genomes for metagenomic binning, comparative biology and taxonomic classification.</title>
        <authorList>
            <person name="Goeker M."/>
        </authorList>
    </citation>
    <scope>NUCLEOTIDE SEQUENCE [LARGE SCALE GENOMIC DNA]</scope>
    <source>
        <strain evidence="6 7">DSM 23650</strain>
    </source>
</reference>
<dbReference type="RefSeq" id="WP_354187258.1">
    <property type="nucleotide sequence ID" value="NZ_JBEPLT010000017.1"/>
</dbReference>
<evidence type="ECO:0000256" key="4">
    <source>
        <dbReference type="ARBA" id="ARBA00023136"/>
    </source>
</evidence>
<feature type="transmembrane region" description="Helical" evidence="5">
    <location>
        <begin position="155"/>
        <end position="179"/>
    </location>
</feature>
<sequence>MPSILFFQRSLNKHLHFTLSRKEQSLWAFFLAFCLSATIGLALGFEYIGGYLPCDLCLIERLPYYGAIPFLILAGIGTWFSRMYSWIQLLFLCVFVLMTISLILATYHAGVEYGFWPAPTSCGIRATNRITDINNLFDRLNNIHPPSCSEASAHFLFLSFSGWNVVASLFYMLISFYVASKGLLSDHKNCKSKNEE</sequence>
<dbReference type="EMBL" id="JBEPLT010000017">
    <property type="protein sequence ID" value="MET3560683.1"/>
    <property type="molecule type" value="Genomic_DNA"/>
</dbReference>
<keyword evidence="7" id="KW-1185">Reference proteome</keyword>
<keyword evidence="3 5" id="KW-1133">Transmembrane helix</keyword>
<dbReference type="Pfam" id="PF02600">
    <property type="entry name" value="DsbB"/>
    <property type="match status" value="1"/>
</dbReference>
<protein>
    <submittedName>
        <fullName evidence="6">Disulfide bond formation protein DsbB</fullName>
    </submittedName>
</protein>
<dbReference type="Proteomes" id="UP001549112">
    <property type="component" value="Unassembled WGS sequence"/>
</dbReference>